<dbReference type="EMBL" id="BART01031700">
    <property type="protein sequence ID" value="GAH16781.1"/>
    <property type="molecule type" value="Genomic_DNA"/>
</dbReference>
<dbReference type="SUPFAM" id="SSF52016">
    <property type="entry name" value="LeuD/IlvD-like"/>
    <property type="match status" value="1"/>
</dbReference>
<evidence type="ECO:0008006" key="2">
    <source>
        <dbReference type="Google" id="ProtNLM"/>
    </source>
</evidence>
<organism evidence="1">
    <name type="scientific">marine sediment metagenome</name>
    <dbReference type="NCBI Taxonomy" id="412755"/>
    <lineage>
        <taxon>unclassified sequences</taxon>
        <taxon>metagenomes</taxon>
        <taxon>ecological metagenomes</taxon>
    </lineage>
</organism>
<dbReference type="AlphaFoldDB" id="X1D7P4"/>
<evidence type="ECO:0000313" key="1">
    <source>
        <dbReference type="EMBL" id="GAH16781.1"/>
    </source>
</evidence>
<gene>
    <name evidence="1" type="ORF">S01H4_54998</name>
</gene>
<sequence length="58" mass="6061">EAVDGISDNEKIAIDFSAGKILAGEKVFSFPALPDSVIGILEAGGLIPYTKKKLKGDI</sequence>
<name>X1D7P4_9ZZZZ</name>
<accession>X1D7P4</accession>
<reference evidence="1" key="1">
    <citation type="journal article" date="2014" name="Front. Microbiol.">
        <title>High frequency of phylogenetically diverse reductive dehalogenase-homologous genes in deep subseafloor sedimentary metagenomes.</title>
        <authorList>
            <person name="Kawai M."/>
            <person name="Futagami T."/>
            <person name="Toyoda A."/>
            <person name="Takaki Y."/>
            <person name="Nishi S."/>
            <person name="Hori S."/>
            <person name="Arai W."/>
            <person name="Tsubouchi T."/>
            <person name="Morono Y."/>
            <person name="Uchiyama I."/>
            <person name="Ito T."/>
            <person name="Fujiyama A."/>
            <person name="Inagaki F."/>
            <person name="Takami H."/>
        </authorList>
    </citation>
    <scope>NUCLEOTIDE SEQUENCE</scope>
    <source>
        <strain evidence="1">Expedition CK06-06</strain>
    </source>
</reference>
<dbReference type="InterPro" id="IPR015928">
    <property type="entry name" value="Aconitase/3IPM_dehydase_swvl"/>
</dbReference>
<dbReference type="Gene3D" id="3.20.19.10">
    <property type="entry name" value="Aconitase, domain 4"/>
    <property type="match status" value="1"/>
</dbReference>
<comment type="caution">
    <text evidence="1">The sequence shown here is derived from an EMBL/GenBank/DDBJ whole genome shotgun (WGS) entry which is preliminary data.</text>
</comment>
<feature type="non-terminal residue" evidence="1">
    <location>
        <position position="1"/>
    </location>
</feature>
<proteinExistence type="predicted"/>
<protein>
    <recommendedName>
        <fullName evidence="2">3-isopropylmalate dehydratase</fullName>
    </recommendedName>
</protein>